<dbReference type="GO" id="GO:0016987">
    <property type="term" value="F:sigma factor activity"/>
    <property type="evidence" value="ECO:0007669"/>
    <property type="project" value="UniProtKB-KW"/>
</dbReference>
<sequence>MGRAASRGESPPAEADGFDAYVRASERRHKRLAFLLTGDLHEAEDLLQAAYAKTYPHWHRVRTYEVPDAYLRRVMVSLRTSWWRRHRNREWSTAEVPEGSGHALDIAGAVVESQVLLVALRALPERQRAAVVLRHWCDLSEADTAAAMGCSPGTVKSNTSKGLARLRSELGADQGRSGGAS</sequence>
<evidence type="ECO:0000313" key="10">
    <source>
        <dbReference type="Proteomes" id="UP000616839"/>
    </source>
</evidence>
<dbReference type="GO" id="GO:0006950">
    <property type="term" value="P:response to stress"/>
    <property type="evidence" value="ECO:0007669"/>
    <property type="project" value="UniProtKB-ARBA"/>
</dbReference>
<comment type="similarity">
    <text evidence="1 6">Belongs to the sigma-70 factor family. ECF subfamily.</text>
</comment>
<reference evidence="9" key="1">
    <citation type="submission" date="2020-09" db="EMBL/GenBank/DDBJ databases">
        <title>Nocardioides sp. strain MJB4 16S ribosomal RNA gene Genome sequencing and assembly.</title>
        <authorList>
            <person name="Kim I."/>
        </authorList>
    </citation>
    <scope>NUCLEOTIDE SEQUENCE</scope>
    <source>
        <strain evidence="9">MJB4</strain>
    </source>
</reference>
<dbReference type="Proteomes" id="UP000616839">
    <property type="component" value="Unassembled WGS sequence"/>
</dbReference>
<evidence type="ECO:0000256" key="2">
    <source>
        <dbReference type="ARBA" id="ARBA00023015"/>
    </source>
</evidence>
<evidence type="ECO:0000259" key="7">
    <source>
        <dbReference type="Pfam" id="PF04542"/>
    </source>
</evidence>
<dbReference type="InterPro" id="IPR013325">
    <property type="entry name" value="RNA_pol_sigma_r2"/>
</dbReference>
<dbReference type="Gene3D" id="1.10.1740.10">
    <property type="match status" value="1"/>
</dbReference>
<dbReference type="GO" id="GO:0006352">
    <property type="term" value="P:DNA-templated transcription initiation"/>
    <property type="evidence" value="ECO:0007669"/>
    <property type="project" value="InterPro"/>
</dbReference>
<evidence type="ECO:0000256" key="5">
    <source>
        <dbReference type="ARBA" id="ARBA00023163"/>
    </source>
</evidence>
<feature type="domain" description="RNA polymerase sigma-70 region 2" evidence="7">
    <location>
        <begin position="22"/>
        <end position="88"/>
    </location>
</feature>
<dbReference type="GO" id="GO:0003677">
    <property type="term" value="F:DNA binding"/>
    <property type="evidence" value="ECO:0007669"/>
    <property type="project" value="UniProtKB-KW"/>
</dbReference>
<dbReference type="InterPro" id="IPR014325">
    <property type="entry name" value="RNA_pol_sigma-E_actinobac"/>
</dbReference>
<dbReference type="Gene3D" id="1.10.10.10">
    <property type="entry name" value="Winged helix-like DNA-binding domain superfamily/Winged helix DNA-binding domain"/>
    <property type="match status" value="1"/>
</dbReference>
<dbReference type="PROSITE" id="PS01063">
    <property type="entry name" value="SIGMA70_ECF"/>
    <property type="match status" value="1"/>
</dbReference>
<comment type="caution">
    <text evidence="9">The sequence shown here is derived from an EMBL/GenBank/DDBJ whole genome shotgun (WGS) entry which is preliminary data.</text>
</comment>
<dbReference type="InterPro" id="IPR036388">
    <property type="entry name" value="WH-like_DNA-bd_sf"/>
</dbReference>
<proteinExistence type="inferred from homology"/>
<protein>
    <recommendedName>
        <fullName evidence="6">RNA polymerase sigma factor</fullName>
    </recommendedName>
</protein>
<keyword evidence="4 6" id="KW-0238">DNA-binding</keyword>
<dbReference type="Pfam" id="PF04542">
    <property type="entry name" value="Sigma70_r2"/>
    <property type="match status" value="1"/>
</dbReference>
<dbReference type="InterPro" id="IPR013249">
    <property type="entry name" value="RNA_pol_sigma70_r4_t2"/>
</dbReference>
<dbReference type="InterPro" id="IPR039425">
    <property type="entry name" value="RNA_pol_sigma-70-like"/>
</dbReference>
<organism evidence="9 10">
    <name type="scientific">Nocardioides donggukensis</name>
    <dbReference type="NCBI Taxonomy" id="2774019"/>
    <lineage>
        <taxon>Bacteria</taxon>
        <taxon>Bacillati</taxon>
        <taxon>Actinomycetota</taxon>
        <taxon>Actinomycetes</taxon>
        <taxon>Propionibacteriales</taxon>
        <taxon>Nocardioidaceae</taxon>
        <taxon>Nocardioides</taxon>
    </lineage>
</organism>
<evidence type="ECO:0000256" key="4">
    <source>
        <dbReference type="ARBA" id="ARBA00023125"/>
    </source>
</evidence>
<dbReference type="InterPro" id="IPR007627">
    <property type="entry name" value="RNA_pol_sigma70_r2"/>
</dbReference>
<evidence type="ECO:0000256" key="1">
    <source>
        <dbReference type="ARBA" id="ARBA00010641"/>
    </source>
</evidence>
<evidence type="ECO:0000259" key="8">
    <source>
        <dbReference type="Pfam" id="PF08281"/>
    </source>
</evidence>
<dbReference type="AlphaFoldDB" id="A0A927K9N4"/>
<dbReference type="InterPro" id="IPR013324">
    <property type="entry name" value="RNA_pol_sigma_r3/r4-like"/>
</dbReference>
<keyword evidence="10" id="KW-1185">Reference proteome</keyword>
<keyword evidence="5 6" id="KW-0804">Transcription</keyword>
<evidence type="ECO:0000313" key="9">
    <source>
        <dbReference type="EMBL" id="MBD8870190.1"/>
    </source>
</evidence>
<feature type="domain" description="RNA polymerase sigma factor 70 region 4 type 2" evidence="8">
    <location>
        <begin position="115"/>
        <end position="166"/>
    </location>
</feature>
<dbReference type="SUPFAM" id="SSF88946">
    <property type="entry name" value="Sigma2 domain of RNA polymerase sigma factors"/>
    <property type="match status" value="1"/>
</dbReference>
<evidence type="ECO:0000256" key="3">
    <source>
        <dbReference type="ARBA" id="ARBA00023082"/>
    </source>
</evidence>
<gene>
    <name evidence="9" type="ORF">IE331_11200</name>
</gene>
<dbReference type="InterPro" id="IPR000838">
    <property type="entry name" value="RNA_pol_sigma70_ECF_CS"/>
</dbReference>
<dbReference type="InterPro" id="IPR014284">
    <property type="entry name" value="RNA_pol_sigma-70_dom"/>
</dbReference>
<accession>A0A927K9N4</accession>
<dbReference type="PANTHER" id="PTHR43133">
    <property type="entry name" value="RNA POLYMERASE ECF-TYPE SIGMA FACTO"/>
    <property type="match status" value="1"/>
</dbReference>
<name>A0A927K9N4_9ACTN</name>
<dbReference type="NCBIfam" id="TIGR02983">
    <property type="entry name" value="SigE-fam_strep"/>
    <property type="match status" value="1"/>
</dbReference>
<dbReference type="CDD" id="cd06171">
    <property type="entry name" value="Sigma70_r4"/>
    <property type="match status" value="1"/>
</dbReference>
<keyword evidence="2 6" id="KW-0805">Transcription regulation</keyword>
<dbReference type="PANTHER" id="PTHR43133:SF50">
    <property type="entry name" value="ECF RNA POLYMERASE SIGMA FACTOR SIGM"/>
    <property type="match status" value="1"/>
</dbReference>
<keyword evidence="3 6" id="KW-0731">Sigma factor</keyword>
<dbReference type="EMBL" id="JACYXZ010000003">
    <property type="protein sequence ID" value="MBD8870190.1"/>
    <property type="molecule type" value="Genomic_DNA"/>
</dbReference>
<dbReference type="NCBIfam" id="TIGR02937">
    <property type="entry name" value="sigma70-ECF"/>
    <property type="match status" value="1"/>
</dbReference>
<dbReference type="Pfam" id="PF08281">
    <property type="entry name" value="Sigma70_r4_2"/>
    <property type="match status" value="1"/>
</dbReference>
<dbReference type="SUPFAM" id="SSF88659">
    <property type="entry name" value="Sigma3 and sigma4 domains of RNA polymerase sigma factors"/>
    <property type="match status" value="1"/>
</dbReference>
<evidence type="ECO:0000256" key="6">
    <source>
        <dbReference type="RuleBase" id="RU000716"/>
    </source>
</evidence>